<dbReference type="EMBL" id="CP092876">
    <property type="protein sequence ID" value="UYV76374.1"/>
    <property type="molecule type" value="Genomic_DNA"/>
</dbReference>
<gene>
    <name evidence="2" type="ORF">LAZ67_14000212</name>
</gene>
<keyword evidence="3" id="KW-1185">Reference proteome</keyword>
<evidence type="ECO:0000259" key="1">
    <source>
        <dbReference type="Pfam" id="PF17906"/>
    </source>
</evidence>
<sequence>MNMRLRLIGRLAARGRVQAPTTTSQKMDPPRTNIHPCTTLMRTNSPKRVPGLLILINQEKNELCPTDANLNATKLLHLKKPFGVHNEEGRRQLQKVPPFVMELPHMSPASCELRSVIRFLAAKKNSAKDIHTELCQVYGEGCMSSGMVRSNPSIFKHCRFDFGNGFV</sequence>
<evidence type="ECO:0000313" key="2">
    <source>
        <dbReference type="EMBL" id="UYV76374.1"/>
    </source>
</evidence>
<feature type="domain" description="Mos1 transposase HTH" evidence="1">
    <location>
        <begin position="113"/>
        <end position="144"/>
    </location>
</feature>
<dbReference type="Gene3D" id="1.10.10.1450">
    <property type="match status" value="1"/>
</dbReference>
<protein>
    <recommendedName>
        <fullName evidence="1">Mos1 transposase HTH domain-containing protein</fullName>
    </recommendedName>
</protein>
<proteinExistence type="predicted"/>
<dbReference type="InterPro" id="IPR041426">
    <property type="entry name" value="Mos1_HTH"/>
</dbReference>
<evidence type="ECO:0000313" key="3">
    <source>
        <dbReference type="Proteomes" id="UP001235939"/>
    </source>
</evidence>
<dbReference type="Proteomes" id="UP001235939">
    <property type="component" value="Chromosome 14"/>
</dbReference>
<organism evidence="2 3">
    <name type="scientific">Cordylochernes scorpioides</name>
    <dbReference type="NCBI Taxonomy" id="51811"/>
    <lineage>
        <taxon>Eukaryota</taxon>
        <taxon>Metazoa</taxon>
        <taxon>Ecdysozoa</taxon>
        <taxon>Arthropoda</taxon>
        <taxon>Chelicerata</taxon>
        <taxon>Arachnida</taxon>
        <taxon>Pseudoscorpiones</taxon>
        <taxon>Cheliferoidea</taxon>
        <taxon>Chernetidae</taxon>
        <taxon>Cordylochernes</taxon>
    </lineage>
</organism>
<dbReference type="Pfam" id="PF17906">
    <property type="entry name" value="HTH_48"/>
    <property type="match status" value="1"/>
</dbReference>
<reference evidence="2 3" key="1">
    <citation type="submission" date="2022-01" db="EMBL/GenBank/DDBJ databases">
        <title>A chromosomal length assembly of Cordylochernes scorpioides.</title>
        <authorList>
            <person name="Zeh D."/>
            <person name="Zeh J."/>
        </authorList>
    </citation>
    <scope>NUCLEOTIDE SEQUENCE [LARGE SCALE GENOMIC DNA]</scope>
    <source>
        <strain evidence="2">IN4F17</strain>
        <tissue evidence="2">Whole Body</tissue>
    </source>
</reference>
<name>A0ABY6L690_9ARAC</name>
<accession>A0ABY6L690</accession>